<dbReference type="Pfam" id="PF00149">
    <property type="entry name" value="Metallophos"/>
    <property type="match status" value="1"/>
</dbReference>
<dbReference type="Proteomes" id="UP000593892">
    <property type="component" value="Chromosome"/>
</dbReference>
<evidence type="ECO:0000313" key="7">
    <source>
        <dbReference type="Proteomes" id="UP000593892"/>
    </source>
</evidence>
<feature type="domain" description="Calcineurin-like phosphoesterase" evidence="5">
    <location>
        <begin position="36"/>
        <end position="227"/>
    </location>
</feature>
<keyword evidence="1" id="KW-0479">Metal-binding</keyword>
<sequence>MPYASIPSLSRRTFALAMAGAGVSLLRSAEPEMHWALISDTHIPADASETYRGFNPVANLKRVVAEVEAAQPEAVLHCGDVARLQGLPADYQAVQGLLKPLSSKVPVAMALGNHDHRKNFLGVFGKQQAGIQSVQEKHVLVVEGPAVRVIVLDSLIEANSTPGLLGKAQRTWLSEFLKTSSDLPTILFVHHTLDDGDTSLLDAPRFFEILKPHRKVKAVLYGHSHAYKYEAWEGIHLLNLPAVGYNFNDTEPVGWVESRLSKAGGAFTLHAFGGNMEKNGKTIFLPWRA</sequence>
<dbReference type="InterPro" id="IPR029052">
    <property type="entry name" value="Metallo-depent_PP-like"/>
</dbReference>
<keyword evidence="7" id="KW-1185">Reference proteome</keyword>
<dbReference type="SUPFAM" id="SSF56300">
    <property type="entry name" value="Metallo-dependent phosphatases"/>
    <property type="match status" value="1"/>
</dbReference>
<accession>A0A7S7NPD3</accession>
<evidence type="ECO:0000256" key="1">
    <source>
        <dbReference type="ARBA" id="ARBA00022723"/>
    </source>
</evidence>
<proteinExistence type="inferred from homology"/>
<dbReference type="InterPro" id="IPR004843">
    <property type="entry name" value="Calcineurin-like_PHP"/>
</dbReference>
<dbReference type="PANTHER" id="PTHR42988">
    <property type="entry name" value="PHOSPHOHYDROLASE"/>
    <property type="match status" value="1"/>
</dbReference>
<dbReference type="GO" id="GO:0016787">
    <property type="term" value="F:hydrolase activity"/>
    <property type="evidence" value="ECO:0007669"/>
    <property type="project" value="UniProtKB-KW"/>
</dbReference>
<dbReference type="InterPro" id="IPR050884">
    <property type="entry name" value="CNP_phosphodiesterase-III"/>
</dbReference>
<dbReference type="KEGG" id="pfer:IRI77_31940"/>
<keyword evidence="2" id="KW-0378">Hydrolase</keyword>
<name>A0A7S7NPD3_PALFE</name>
<comment type="similarity">
    <text evidence="4">Belongs to the cyclic nucleotide phosphodiesterase class-III family.</text>
</comment>
<evidence type="ECO:0000313" key="6">
    <source>
        <dbReference type="EMBL" id="QOY87326.1"/>
    </source>
</evidence>
<evidence type="ECO:0000256" key="3">
    <source>
        <dbReference type="ARBA" id="ARBA00023004"/>
    </source>
</evidence>
<dbReference type="RefSeq" id="WP_194448995.1">
    <property type="nucleotide sequence ID" value="NZ_CP063849.1"/>
</dbReference>
<dbReference type="GO" id="GO:0046872">
    <property type="term" value="F:metal ion binding"/>
    <property type="evidence" value="ECO:0007669"/>
    <property type="project" value="UniProtKB-KW"/>
</dbReference>
<evidence type="ECO:0000259" key="5">
    <source>
        <dbReference type="Pfam" id="PF00149"/>
    </source>
</evidence>
<organism evidence="6 7">
    <name type="scientific">Paludibaculum fermentans</name>
    <dbReference type="NCBI Taxonomy" id="1473598"/>
    <lineage>
        <taxon>Bacteria</taxon>
        <taxon>Pseudomonadati</taxon>
        <taxon>Acidobacteriota</taxon>
        <taxon>Terriglobia</taxon>
        <taxon>Bryobacterales</taxon>
        <taxon>Bryobacteraceae</taxon>
        <taxon>Paludibaculum</taxon>
    </lineage>
</organism>
<gene>
    <name evidence="6" type="ORF">IRI77_31940</name>
</gene>
<reference evidence="6 7" key="1">
    <citation type="submission" date="2020-10" db="EMBL/GenBank/DDBJ databases">
        <title>Complete genome sequence of Paludibaculum fermentans P105T, a facultatively anaerobic acidobacterium capable of dissimilatory Fe(III) reduction.</title>
        <authorList>
            <person name="Dedysh S.N."/>
            <person name="Beletsky A.V."/>
            <person name="Kulichevskaya I.S."/>
            <person name="Mardanov A.V."/>
            <person name="Ravin N.V."/>
        </authorList>
    </citation>
    <scope>NUCLEOTIDE SEQUENCE [LARGE SCALE GENOMIC DNA]</scope>
    <source>
        <strain evidence="6 7">P105</strain>
    </source>
</reference>
<dbReference type="PANTHER" id="PTHR42988:SF2">
    <property type="entry name" value="CYCLIC NUCLEOTIDE PHOSPHODIESTERASE CBUA0032-RELATED"/>
    <property type="match status" value="1"/>
</dbReference>
<dbReference type="EMBL" id="CP063849">
    <property type="protein sequence ID" value="QOY87326.1"/>
    <property type="molecule type" value="Genomic_DNA"/>
</dbReference>
<dbReference type="Gene3D" id="3.60.21.10">
    <property type="match status" value="1"/>
</dbReference>
<protein>
    <submittedName>
        <fullName evidence="6">Metallophosphoesterase</fullName>
    </submittedName>
</protein>
<keyword evidence="3" id="KW-0408">Iron</keyword>
<evidence type="ECO:0000256" key="2">
    <source>
        <dbReference type="ARBA" id="ARBA00022801"/>
    </source>
</evidence>
<dbReference type="AlphaFoldDB" id="A0A7S7NPD3"/>
<evidence type="ECO:0000256" key="4">
    <source>
        <dbReference type="ARBA" id="ARBA00025742"/>
    </source>
</evidence>